<proteinExistence type="predicted"/>
<evidence type="ECO:0000313" key="2">
    <source>
        <dbReference type="Proteomes" id="UP000568273"/>
    </source>
</evidence>
<dbReference type="InterPro" id="IPR054052">
    <property type="entry name" value="Y16Q-like"/>
</dbReference>
<name>A0A848RG81_9FIRM</name>
<comment type="caution">
    <text evidence="1">The sequence shown here is derived from an EMBL/GenBank/DDBJ whole genome shotgun (WGS) entry which is preliminary data.</text>
</comment>
<dbReference type="EMBL" id="JABDSR010000003">
    <property type="protein sequence ID" value="NMW84721.1"/>
    <property type="molecule type" value="Genomic_DNA"/>
</dbReference>
<accession>A0A848RG81</accession>
<organism evidence="1 2">
    <name type="scientific">Peptoniphilus faecalis</name>
    <dbReference type="NCBI Taxonomy" id="2731255"/>
    <lineage>
        <taxon>Bacteria</taxon>
        <taxon>Bacillati</taxon>
        <taxon>Bacillota</taxon>
        <taxon>Tissierellia</taxon>
        <taxon>Tissierellales</taxon>
        <taxon>Peptoniphilaceae</taxon>
        <taxon>Peptoniphilus</taxon>
    </lineage>
</organism>
<dbReference type="AlphaFoldDB" id="A0A848RG81"/>
<protein>
    <submittedName>
        <fullName evidence="1">Uncharacterized protein</fullName>
    </submittedName>
</protein>
<dbReference type="Proteomes" id="UP000568273">
    <property type="component" value="Unassembled WGS sequence"/>
</dbReference>
<dbReference type="Pfam" id="PF21825">
    <property type="entry name" value="crAss001_48"/>
    <property type="match status" value="1"/>
</dbReference>
<keyword evidence="2" id="KW-1185">Reference proteome</keyword>
<dbReference type="RefSeq" id="WP_169968457.1">
    <property type="nucleotide sequence ID" value="NZ_JABDSR010000003.1"/>
</dbReference>
<evidence type="ECO:0000313" key="1">
    <source>
        <dbReference type="EMBL" id="NMW84721.1"/>
    </source>
</evidence>
<reference evidence="1" key="1">
    <citation type="submission" date="2020-04" db="EMBL/GenBank/DDBJ databases">
        <title>Peptoniphilus sp. nov. isolated from swine feces.</title>
        <authorList>
            <person name="Ryu S.W."/>
        </authorList>
    </citation>
    <scope>NUCLEOTIDE SEQUENCE [LARGE SCALE GENOMIC DNA]</scope>
    <source>
        <strain evidence="1">AGMB00490</strain>
    </source>
</reference>
<gene>
    <name evidence="1" type="ORF">HKO22_03045</name>
</gene>
<sequence length="70" mass="8600">MDKVLTEKYNRGRRLIKELNEVLDRYQKLQFYIDTDQETDKATKIVLETQARIMREYINILTKRLENTEY</sequence>